<dbReference type="AlphaFoldDB" id="A0A930UZX0"/>
<reference evidence="2" key="1">
    <citation type="submission" date="2020-11" db="EMBL/GenBank/DDBJ databases">
        <title>Nocardioides sp. CBS4Y-1, whole genome shotgun sequence.</title>
        <authorList>
            <person name="Tuo L."/>
        </authorList>
    </citation>
    <scope>NUCLEOTIDE SEQUENCE</scope>
    <source>
        <strain evidence="2">CBS4Y-1</strain>
    </source>
</reference>
<dbReference type="Proteomes" id="UP000656804">
    <property type="component" value="Unassembled WGS sequence"/>
</dbReference>
<accession>A0A930UZX0</accession>
<proteinExistence type="predicted"/>
<feature type="transmembrane region" description="Helical" evidence="1">
    <location>
        <begin position="66"/>
        <end position="96"/>
    </location>
</feature>
<feature type="transmembrane region" description="Helical" evidence="1">
    <location>
        <begin position="24"/>
        <end position="45"/>
    </location>
</feature>
<keyword evidence="1" id="KW-0472">Membrane</keyword>
<dbReference type="EMBL" id="JADIVZ010000001">
    <property type="protein sequence ID" value="MBF4160654.1"/>
    <property type="molecule type" value="Genomic_DNA"/>
</dbReference>
<protein>
    <submittedName>
        <fullName evidence="2">DUF4190 domain-containing protein</fullName>
    </submittedName>
</protein>
<evidence type="ECO:0000313" key="3">
    <source>
        <dbReference type="Proteomes" id="UP000656804"/>
    </source>
</evidence>
<gene>
    <name evidence="2" type="ORF">ISG29_03065</name>
</gene>
<evidence type="ECO:0000256" key="1">
    <source>
        <dbReference type="SAM" id="Phobius"/>
    </source>
</evidence>
<keyword evidence="3" id="KW-1185">Reference proteome</keyword>
<organism evidence="2 3">
    <name type="scientific">Nocardioides acrostichi</name>
    <dbReference type="NCBI Taxonomy" id="2784339"/>
    <lineage>
        <taxon>Bacteria</taxon>
        <taxon>Bacillati</taxon>
        <taxon>Actinomycetota</taxon>
        <taxon>Actinomycetes</taxon>
        <taxon>Propionibacteriales</taxon>
        <taxon>Nocardioidaceae</taxon>
        <taxon>Nocardioides</taxon>
    </lineage>
</organism>
<name>A0A930UZX0_9ACTN</name>
<sequence length="99" mass="10615">MDQEPPVSYPQQPYVREHPEGTTILVLGILGLVLCGPFTAIPAWVKGNRVLREIDSSKAQHTNRGLVKAGQVMGIIGTVIFVGTLALYAVVFALAVSQT</sequence>
<keyword evidence="1" id="KW-0812">Transmembrane</keyword>
<comment type="caution">
    <text evidence="2">The sequence shown here is derived from an EMBL/GenBank/DDBJ whole genome shotgun (WGS) entry which is preliminary data.</text>
</comment>
<evidence type="ECO:0000313" key="2">
    <source>
        <dbReference type="EMBL" id="MBF4160654.1"/>
    </source>
</evidence>
<keyword evidence="1" id="KW-1133">Transmembrane helix</keyword>